<evidence type="ECO:0000256" key="1">
    <source>
        <dbReference type="SAM" id="MobiDB-lite"/>
    </source>
</evidence>
<dbReference type="AlphaFoldDB" id="A0A378JAP1"/>
<dbReference type="Proteomes" id="UP000254476">
    <property type="component" value="Unassembled WGS sequence"/>
</dbReference>
<dbReference type="GO" id="GO:0016740">
    <property type="term" value="F:transferase activity"/>
    <property type="evidence" value="ECO:0007669"/>
    <property type="project" value="UniProtKB-KW"/>
</dbReference>
<reference evidence="3 5" key="2">
    <citation type="submission" date="2018-06" db="EMBL/GenBank/DDBJ databases">
        <authorList>
            <consortium name="Pathogen Informatics"/>
            <person name="Doyle S."/>
        </authorList>
    </citation>
    <scope>NUCLEOTIDE SEQUENCE [LARGE SCALE GENOMIC DNA]</scope>
    <source>
        <strain evidence="3 5">NCTC12388</strain>
    </source>
</reference>
<keyword evidence="4" id="KW-1185">Reference proteome</keyword>
<protein>
    <submittedName>
        <fullName evidence="3">Chloramphenicol phosphotransferase-like protein</fullName>
    </submittedName>
</protein>
<dbReference type="Pfam" id="PF07931">
    <property type="entry name" value="CPT"/>
    <property type="match status" value="1"/>
</dbReference>
<gene>
    <name evidence="2" type="ORF">Lgra_0308</name>
    <name evidence="3" type="ORF">NCTC12388_01745</name>
</gene>
<dbReference type="Proteomes" id="UP000054691">
    <property type="component" value="Unassembled WGS sequence"/>
</dbReference>
<name>A0A378JAP1_9GAMM</name>
<evidence type="ECO:0000313" key="2">
    <source>
        <dbReference type="EMBL" id="KTD15642.1"/>
    </source>
</evidence>
<accession>A0A378JAP1</accession>
<evidence type="ECO:0000313" key="5">
    <source>
        <dbReference type="Proteomes" id="UP000254476"/>
    </source>
</evidence>
<sequence length="110" mass="12753">MESLKNYYVLMVKLEVEDSIGNQRESARGDGMKKEDAENNNRPDGHYRGSSKVVHQGVIYDYVVDATYHTAKELTVEIEKALKGIKKPSALNKMRKKYYQKETETWLNPR</sequence>
<evidence type="ECO:0000313" key="3">
    <source>
        <dbReference type="EMBL" id="STX44914.1"/>
    </source>
</evidence>
<organism evidence="3 5">
    <name type="scientific">Legionella gratiana</name>
    <dbReference type="NCBI Taxonomy" id="45066"/>
    <lineage>
        <taxon>Bacteria</taxon>
        <taxon>Pseudomonadati</taxon>
        <taxon>Pseudomonadota</taxon>
        <taxon>Gammaproteobacteria</taxon>
        <taxon>Legionellales</taxon>
        <taxon>Legionellaceae</taxon>
        <taxon>Legionella</taxon>
    </lineage>
</organism>
<keyword evidence="3" id="KW-0808">Transferase</keyword>
<dbReference type="EMBL" id="UGOB01000001">
    <property type="protein sequence ID" value="STX44914.1"/>
    <property type="molecule type" value="Genomic_DNA"/>
</dbReference>
<dbReference type="EMBL" id="LNYE01000003">
    <property type="protein sequence ID" value="KTD15642.1"/>
    <property type="molecule type" value="Genomic_DNA"/>
</dbReference>
<dbReference type="InterPro" id="IPR027417">
    <property type="entry name" value="P-loop_NTPase"/>
</dbReference>
<evidence type="ECO:0000313" key="4">
    <source>
        <dbReference type="Proteomes" id="UP000054691"/>
    </source>
</evidence>
<reference evidence="2 4" key="1">
    <citation type="submission" date="2015-11" db="EMBL/GenBank/DDBJ databases">
        <title>Genomic analysis of 38 Legionella species identifies large and diverse effector repertoires.</title>
        <authorList>
            <person name="Burstein D."/>
            <person name="Amaro F."/>
            <person name="Zusman T."/>
            <person name="Lifshitz Z."/>
            <person name="Cohen O."/>
            <person name="Gilbert J.A."/>
            <person name="Pupko T."/>
            <person name="Shuman H.A."/>
            <person name="Segal G."/>
        </authorList>
    </citation>
    <scope>NUCLEOTIDE SEQUENCE [LARGE SCALE GENOMIC DNA]</scope>
    <source>
        <strain evidence="2 4">Lyon 8420412</strain>
    </source>
</reference>
<feature type="compositionally biased region" description="Basic and acidic residues" evidence="1">
    <location>
        <begin position="25"/>
        <end position="47"/>
    </location>
</feature>
<proteinExistence type="predicted"/>
<feature type="region of interest" description="Disordered" evidence="1">
    <location>
        <begin position="20"/>
        <end position="50"/>
    </location>
</feature>
<dbReference type="Gene3D" id="3.40.50.300">
    <property type="entry name" value="P-loop containing nucleotide triphosphate hydrolases"/>
    <property type="match status" value="1"/>
</dbReference>